<evidence type="ECO:0000313" key="1">
    <source>
        <dbReference type="EMBL" id="GER90405.1"/>
    </source>
</evidence>
<name>A0A5J4KR91_9CHLR</name>
<evidence type="ECO:0008006" key="3">
    <source>
        <dbReference type="Google" id="ProtNLM"/>
    </source>
</evidence>
<dbReference type="RefSeq" id="WP_151758154.1">
    <property type="nucleotide sequence ID" value="NZ_BKZW01000002.1"/>
</dbReference>
<evidence type="ECO:0000313" key="2">
    <source>
        <dbReference type="Proteomes" id="UP000326912"/>
    </source>
</evidence>
<dbReference type="CDD" id="cd15482">
    <property type="entry name" value="Sialidase_non-viral"/>
    <property type="match status" value="1"/>
</dbReference>
<gene>
    <name evidence="1" type="ORF">KDW_45670</name>
</gene>
<dbReference type="Gene3D" id="2.130.10.10">
    <property type="entry name" value="YVTN repeat-like/Quinoprotein amine dehydrogenase"/>
    <property type="match status" value="1"/>
</dbReference>
<dbReference type="Pfam" id="PF02012">
    <property type="entry name" value="BNR"/>
    <property type="match status" value="1"/>
</dbReference>
<comment type="caution">
    <text evidence="1">The sequence shown here is derived from an EMBL/GenBank/DDBJ whole genome shotgun (WGS) entry which is preliminary data.</text>
</comment>
<sequence length="366" mass="41072">MNTVHYPSGTILLLVGTSQGLFRVTSRDREHWTVEKTSLHGPDTHVFYAVCDPRNHHRLFAADNRANQEGCLRYSDDFGESWQEPKHGPQFSPEDKSIYKEIWHIQPGRSNDRQTLYAGTGPANLWTTHDRGQSWELNTQLWQQGQRDHWENGSVGTCIHSIVADPTRPERMWLGISGAGTVRSEDYGSSWQTINQLSQPDPAGWTEVCTSTHRLLQHTRQPETLYQQSRCGLFRSLDAGNSWKSINNGLPTTFGFPLAMDTNHPDTLFTIVVNAEDRYPNGEQFTVYRSENAGDNWQACTAGLPAGPAGRLKVLRHGMCTDNTDPCGVYVGTRSGQLFASSDNATHWQLIADHLPTIYSVTAFSL</sequence>
<dbReference type="AlphaFoldDB" id="A0A5J4KR91"/>
<accession>A0A5J4KR91</accession>
<dbReference type="SUPFAM" id="SSF110296">
    <property type="entry name" value="Oligoxyloglucan reducing end-specific cellobiohydrolase"/>
    <property type="match status" value="1"/>
</dbReference>
<keyword evidence="2" id="KW-1185">Reference proteome</keyword>
<protein>
    <recommendedName>
        <fullName evidence="3">Glycosyl hydrolase</fullName>
    </recommendedName>
</protein>
<dbReference type="GO" id="GO:0010411">
    <property type="term" value="P:xyloglucan metabolic process"/>
    <property type="evidence" value="ECO:0007669"/>
    <property type="project" value="TreeGrafter"/>
</dbReference>
<organism evidence="1 2">
    <name type="scientific">Dictyobacter vulcani</name>
    <dbReference type="NCBI Taxonomy" id="2607529"/>
    <lineage>
        <taxon>Bacteria</taxon>
        <taxon>Bacillati</taxon>
        <taxon>Chloroflexota</taxon>
        <taxon>Ktedonobacteria</taxon>
        <taxon>Ktedonobacterales</taxon>
        <taxon>Dictyobacteraceae</taxon>
        <taxon>Dictyobacter</taxon>
    </lineage>
</organism>
<dbReference type="InterPro" id="IPR002860">
    <property type="entry name" value="BNR_rpt"/>
</dbReference>
<dbReference type="InterPro" id="IPR052025">
    <property type="entry name" value="Xyloglucanase_GH74"/>
</dbReference>
<reference evidence="1 2" key="1">
    <citation type="submission" date="2019-10" db="EMBL/GenBank/DDBJ databases">
        <title>Dictyobacter vulcani sp. nov., within the class Ktedonobacteria, isolated from soil of volcanic Mt. Zao.</title>
        <authorList>
            <person name="Zheng Y."/>
            <person name="Wang C.M."/>
            <person name="Sakai Y."/>
            <person name="Abe K."/>
            <person name="Yokota A."/>
            <person name="Yabe S."/>
        </authorList>
    </citation>
    <scope>NUCLEOTIDE SEQUENCE [LARGE SCALE GENOMIC DNA]</scope>
    <source>
        <strain evidence="1 2">W12</strain>
    </source>
</reference>
<dbReference type="PANTHER" id="PTHR43739:SF5">
    <property type="entry name" value="EXO-ALPHA-SIALIDASE"/>
    <property type="match status" value="1"/>
</dbReference>
<dbReference type="PANTHER" id="PTHR43739">
    <property type="entry name" value="XYLOGLUCANASE (EUROFUNG)"/>
    <property type="match status" value="1"/>
</dbReference>
<dbReference type="Proteomes" id="UP000326912">
    <property type="component" value="Unassembled WGS sequence"/>
</dbReference>
<proteinExistence type="predicted"/>
<dbReference type="InterPro" id="IPR015943">
    <property type="entry name" value="WD40/YVTN_repeat-like_dom_sf"/>
</dbReference>
<dbReference type="EMBL" id="BKZW01000002">
    <property type="protein sequence ID" value="GER90405.1"/>
    <property type="molecule type" value="Genomic_DNA"/>
</dbReference>